<dbReference type="OrthoDB" id="5898313at2759"/>
<evidence type="ECO:0000313" key="3">
    <source>
        <dbReference type="Proteomes" id="UP000025227"/>
    </source>
</evidence>
<accession>A0A7I4YSV4</accession>
<feature type="signal peptide" evidence="2">
    <location>
        <begin position="1"/>
        <end position="17"/>
    </location>
</feature>
<keyword evidence="3" id="KW-1185">Reference proteome</keyword>
<dbReference type="Proteomes" id="UP000025227">
    <property type="component" value="Unplaced"/>
</dbReference>
<reference evidence="4" key="1">
    <citation type="submission" date="2020-12" db="UniProtKB">
        <authorList>
            <consortium name="WormBaseParasite"/>
        </authorList>
    </citation>
    <scope>IDENTIFICATION</scope>
    <source>
        <strain evidence="4">MHco3</strain>
    </source>
</reference>
<feature type="region of interest" description="Disordered" evidence="1">
    <location>
        <begin position="25"/>
        <end position="63"/>
    </location>
</feature>
<evidence type="ECO:0000256" key="2">
    <source>
        <dbReference type="SAM" id="SignalP"/>
    </source>
</evidence>
<organism evidence="3 4">
    <name type="scientific">Haemonchus contortus</name>
    <name type="common">Barber pole worm</name>
    <dbReference type="NCBI Taxonomy" id="6289"/>
    <lineage>
        <taxon>Eukaryota</taxon>
        <taxon>Metazoa</taxon>
        <taxon>Ecdysozoa</taxon>
        <taxon>Nematoda</taxon>
        <taxon>Chromadorea</taxon>
        <taxon>Rhabditida</taxon>
        <taxon>Rhabditina</taxon>
        <taxon>Rhabditomorpha</taxon>
        <taxon>Strongyloidea</taxon>
        <taxon>Trichostrongylidae</taxon>
        <taxon>Haemonchus</taxon>
    </lineage>
</organism>
<dbReference type="AlphaFoldDB" id="A0A7I4YSV4"/>
<keyword evidence="2" id="KW-0732">Signal</keyword>
<feature type="compositionally biased region" description="Basic residues" evidence="1">
    <location>
        <begin position="30"/>
        <end position="41"/>
    </location>
</feature>
<dbReference type="WBParaSite" id="HCON_00139210-00001">
    <property type="protein sequence ID" value="HCON_00139210-00001"/>
    <property type="gene ID" value="HCON_00139210"/>
</dbReference>
<evidence type="ECO:0000256" key="1">
    <source>
        <dbReference type="SAM" id="MobiDB-lite"/>
    </source>
</evidence>
<proteinExistence type="predicted"/>
<feature type="compositionally biased region" description="Low complexity" evidence="1">
    <location>
        <begin position="80"/>
        <end position="89"/>
    </location>
</feature>
<feature type="compositionally biased region" description="Basic residues" evidence="1">
    <location>
        <begin position="134"/>
        <end position="143"/>
    </location>
</feature>
<evidence type="ECO:0000313" key="4">
    <source>
        <dbReference type="WBParaSite" id="HCON_00139210-00001"/>
    </source>
</evidence>
<sequence length="239" mass="25949">MKFSVALASTALAIAFAKPQWSGSVESTEKHHHKHHHRHTRSPPSIAPVVTGETPSFTESPVDPTQFAPVLTDMVSRPDSSVSSNLNEVLSHRKPHHRHTRSPPATAPVFTGESQAPTDLPVGPTELVEEKRREKLHHRHTRSPRTVAPVFTGTPESSDLPVYPTGIAELKYKPHHKHHRRTRTPPTVVPETTVAVTGFPVDPSHTAPVVTIAEITVEMPDASTDVPSATAEGSGSMKV</sequence>
<feature type="chain" id="PRO_5029822130" evidence="2">
    <location>
        <begin position="18"/>
        <end position="239"/>
    </location>
</feature>
<feature type="compositionally biased region" description="Basic residues" evidence="1">
    <location>
        <begin position="92"/>
        <end position="101"/>
    </location>
</feature>
<protein>
    <submittedName>
        <fullName evidence="4">Uncharacterized protein</fullName>
    </submittedName>
</protein>
<feature type="region of interest" description="Disordered" evidence="1">
    <location>
        <begin position="76"/>
        <end position="153"/>
    </location>
</feature>
<name>A0A7I4YSV4_HAECO</name>